<gene>
    <name evidence="16" type="ORF">FHR98_000300</name>
</gene>
<dbReference type="Pfam" id="PF03653">
    <property type="entry name" value="UPF0093"/>
    <property type="match status" value="1"/>
</dbReference>
<comment type="similarity">
    <text evidence="3 14 15">Belongs to the HemJ family.</text>
</comment>
<evidence type="ECO:0000256" key="9">
    <source>
        <dbReference type="ARBA" id="ARBA00022989"/>
    </source>
</evidence>
<dbReference type="EC" id="1.3.99.-" evidence="14 15"/>
<keyword evidence="5 14" id="KW-1003">Cell membrane</keyword>
<evidence type="ECO:0000256" key="2">
    <source>
        <dbReference type="ARBA" id="ARBA00005073"/>
    </source>
</evidence>
<keyword evidence="6 14" id="KW-0349">Heme</keyword>
<feature type="binding site" description="axial binding residue" evidence="14">
    <location>
        <position position="91"/>
    </location>
    <ligand>
        <name>heme</name>
        <dbReference type="ChEBI" id="CHEBI:30413"/>
    </ligand>
    <ligandPart>
        <name>Fe</name>
        <dbReference type="ChEBI" id="CHEBI:18248"/>
    </ligandPart>
</feature>
<feature type="transmembrane region" description="Helical" evidence="14">
    <location>
        <begin position="14"/>
        <end position="36"/>
    </location>
</feature>
<organism evidence="16 17">
    <name type="scientific">Limibacillus halophilus</name>
    <dbReference type="NCBI Taxonomy" id="1579333"/>
    <lineage>
        <taxon>Bacteria</taxon>
        <taxon>Pseudomonadati</taxon>
        <taxon>Pseudomonadota</taxon>
        <taxon>Alphaproteobacteria</taxon>
        <taxon>Rhodospirillales</taxon>
        <taxon>Rhodovibrionaceae</taxon>
        <taxon>Limibacillus</taxon>
    </lineage>
</organism>
<keyword evidence="8 14" id="KW-0479">Metal-binding</keyword>
<evidence type="ECO:0000256" key="12">
    <source>
        <dbReference type="ARBA" id="ARBA00023136"/>
    </source>
</evidence>
<evidence type="ECO:0000256" key="11">
    <source>
        <dbReference type="ARBA" id="ARBA00023004"/>
    </source>
</evidence>
<evidence type="ECO:0000256" key="10">
    <source>
        <dbReference type="ARBA" id="ARBA00023002"/>
    </source>
</evidence>
<dbReference type="Proteomes" id="UP000581135">
    <property type="component" value="Unassembled WGS sequence"/>
</dbReference>
<dbReference type="GO" id="GO:0070818">
    <property type="term" value="F:protoporphyrinogen oxidase activity"/>
    <property type="evidence" value="ECO:0007669"/>
    <property type="project" value="UniProtKB-UniRule"/>
</dbReference>
<evidence type="ECO:0000256" key="1">
    <source>
        <dbReference type="ARBA" id="ARBA00004651"/>
    </source>
</evidence>
<name>A0A839SSQ6_9PROT</name>
<dbReference type="PANTHER" id="PTHR40255">
    <property type="entry name" value="UPF0093 MEMBRANE PROTEIN SLR1790"/>
    <property type="match status" value="1"/>
</dbReference>
<evidence type="ECO:0000256" key="5">
    <source>
        <dbReference type="ARBA" id="ARBA00022475"/>
    </source>
</evidence>
<feature type="transmembrane region" description="Helical" evidence="14">
    <location>
        <begin position="126"/>
        <end position="144"/>
    </location>
</feature>
<comment type="subunit">
    <text evidence="14">Homodimer.</text>
</comment>
<evidence type="ECO:0000256" key="14">
    <source>
        <dbReference type="HAMAP-Rule" id="MF_02239"/>
    </source>
</evidence>
<proteinExistence type="inferred from homology"/>
<keyword evidence="10 14" id="KW-0560">Oxidoreductase</keyword>
<feature type="transmembrane region" description="Helical" evidence="14">
    <location>
        <begin position="57"/>
        <end position="76"/>
    </location>
</feature>
<dbReference type="GO" id="GO:0046872">
    <property type="term" value="F:metal ion binding"/>
    <property type="evidence" value="ECO:0007669"/>
    <property type="project" value="UniProtKB-UniRule"/>
</dbReference>
<keyword evidence="7 14" id="KW-0812">Transmembrane</keyword>
<feature type="transmembrane region" description="Helical" evidence="14">
    <location>
        <begin position="88"/>
        <end position="105"/>
    </location>
</feature>
<evidence type="ECO:0000256" key="3">
    <source>
        <dbReference type="ARBA" id="ARBA00006501"/>
    </source>
</evidence>
<evidence type="ECO:0000256" key="7">
    <source>
        <dbReference type="ARBA" id="ARBA00022692"/>
    </source>
</evidence>
<comment type="function">
    <text evidence="14 15">Catalyzes the oxidation of protoporphyrinogen IX to protoporphyrin IX.</text>
</comment>
<comment type="subcellular location">
    <subcellularLocation>
        <location evidence="1 14">Cell membrane</location>
        <topology evidence="1 14">Multi-pass membrane protein</topology>
    </subcellularLocation>
</comment>
<accession>A0A839SSQ6</accession>
<dbReference type="GO" id="GO:0006782">
    <property type="term" value="P:protoporphyrinogen IX biosynthetic process"/>
    <property type="evidence" value="ECO:0007669"/>
    <property type="project" value="UniProtKB-UniRule"/>
</dbReference>
<evidence type="ECO:0000313" key="16">
    <source>
        <dbReference type="EMBL" id="MBB3064035.1"/>
    </source>
</evidence>
<sequence length="147" mass="17225">MSEILGAGFLWFKAIHVISVIAWMAGLLYLPRLFVYHCDAEKGSTQSETFKVMERRLLRGIMNPAMIATWIFGLLLMVDLEAWREPWFHAKALLILVLTHLHHLYGRWRKDFERDANERSPRFYRIMNEVPAVVMAIIVILVIVKPF</sequence>
<evidence type="ECO:0000256" key="13">
    <source>
        <dbReference type="ARBA" id="ARBA00048390"/>
    </source>
</evidence>
<dbReference type="HAMAP" id="MF_02239">
    <property type="entry name" value="HemJ"/>
    <property type="match status" value="1"/>
</dbReference>
<comment type="pathway">
    <text evidence="2 14 15">Porphyrin-containing compound metabolism; protoporphyrin-IX biosynthesis; protoporphyrin-IX from protoporphyrinogen-IX: step 1/1.</text>
</comment>
<evidence type="ECO:0000256" key="8">
    <source>
        <dbReference type="ARBA" id="ARBA00022723"/>
    </source>
</evidence>
<feature type="binding site" description="axial binding residue" evidence="14">
    <location>
        <position position="16"/>
    </location>
    <ligand>
        <name>heme</name>
        <dbReference type="ChEBI" id="CHEBI:30413"/>
    </ligand>
    <ligandPart>
        <name>Fe</name>
        <dbReference type="ChEBI" id="CHEBI:18248"/>
    </ligandPart>
</feature>
<dbReference type="PANTHER" id="PTHR40255:SF1">
    <property type="entry name" value="PROTOPORPHYRINOGEN IX OXIDASE"/>
    <property type="match status" value="1"/>
</dbReference>
<comment type="catalytic activity">
    <reaction evidence="13 14 15">
        <text>protoporphyrinogen IX + 3 A = protoporphyrin IX + 3 AH2</text>
        <dbReference type="Rhea" id="RHEA:62000"/>
        <dbReference type="ChEBI" id="CHEBI:13193"/>
        <dbReference type="ChEBI" id="CHEBI:17499"/>
        <dbReference type="ChEBI" id="CHEBI:57306"/>
        <dbReference type="ChEBI" id="CHEBI:57307"/>
    </reaction>
</comment>
<evidence type="ECO:0000256" key="6">
    <source>
        <dbReference type="ARBA" id="ARBA00022617"/>
    </source>
</evidence>
<dbReference type="GO" id="GO:0005886">
    <property type="term" value="C:plasma membrane"/>
    <property type="evidence" value="ECO:0007669"/>
    <property type="project" value="UniProtKB-SubCell"/>
</dbReference>
<comment type="cofactor">
    <cofactor evidence="14 15">
        <name>heme b</name>
        <dbReference type="ChEBI" id="CHEBI:60344"/>
    </cofactor>
    <text evidence="14 15">Binds 1 heme b (iron(II)-protoporphyrin IX) group per subunit.</text>
</comment>
<reference evidence="16 17" key="1">
    <citation type="submission" date="2020-08" db="EMBL/GenBank/DDBJ databases">
        <title>Genomic Encyclopedia of Type Strains, Phase III (KMG-III): the genomes of soil and plant-associated and newly described type strains.</title>
        <authorList>
            <person name="Whitman W."/>
        </authorList>
    </citation>
    <scope>NUCLEOTIDE SEQUENCE [LARGE SCALE GENOMIC DNA]</scope>
    <source>
        <strain evidence="16 17">CECT 8803</strain>
    </source>
</reference>
<evidence type="ECO:0000256" key="4">
    <source>
        <dbReference type="ARBA" id="ARBA00017504"/>
    </source>
</evidence>
<keyword evidence="12 14" id="KW-0472">Membrane</keyword>
<keyword evidence="11 14" id="KW-0408">Iron</keyword>
<comment type="caution">
    <text evidence="16">The sequence shown here is derived from an EMBL/GenBank/DDBJ whole genome shotgun (WGS) entry which is preliminary data.</text>
</comment>
<dbReference type="EMBL" id="JACHXA010000001">
    <property type="protein sequence ID" value="MBB3064035.1"/>
    <property type="molecule type" value="Genomic_DNA"/>
</dbReference>
<evidence type="ECO:0000313" key="17">
    <source>
        <dbReference type="Proteomes" id="UP000581135"/>
    </source>
</evidence>
<keyword evidence="9 14" id="KW-1133">Transmembrane helix</keyword>
<dbReference type="AlphaFoldDB" id="A0A839SSQ6"/>
<protein>
    <recommendedName>
        <fullName evidence="4 14">Protoporphyrinogen IX oxidase</fullName>
        <shortName evidence="14">PPO</shortName>
        <ecNumber evidence="14 15">1.3.99.-</ecNumber>
    </recommendedName>
</protein>
<dbReference type="RefSeq" id="WP_183414853.1">
    <property type="nucleotide sequence ID" value="NZ_JACHXA010000001.1"/>
</dbReference>
<dbReference type="PIRSF" id="PIRSF004638">
    <property type="entry name" value="UCP004638"/>
    <property type="match status" value="1"/>
</dbReference>
<dbReference type="InterPro" id="IPR005265">
    <property type="entry name" value="HemJ-like"/>
</dbReference>
<dbReference type="NCBIfam" id="TIGR00701">
    <property type="entry name" value="protoporphyrinogen oxidase HemJ"/>
    <property type="match status" value="1"/>
</dbReference>
<evidence type="ECO:0000256" key="15">
    <source>
        <dbReference type="PIRNR" id="PIRNR004638"/>
    </source>
</evidence>
<keyword evidence="17" id="KW-1185">Reference proteome</keyword>
<dbReference type="UniPathway" id="UPA00251">
    <property type="reaction ID" value="UER00324"/>
</dbReference>